<dbReference type="SUPFAM" id="SSF141868">
    <property type="entry name" value="EAL domain-like"/>
    <property type="match status" value="1"/>
</dbReference>
<feature type="domain" description="EAL" evidence="7">
    <location>
        <begin position="602"/>
        <end position="857"/>
    </location>
</feature>
<dbReference type="KEGG" id="ifl:C1H71_13075"/>
<keyword evidence="3 6" id="KW-0812">Transmembrane</keyword>
<evidence type="ECO:0000256" key="1">
    <source>
        <dbReference type="ARBA" id="ARBA00004651"/>
    </source>
</evidence>
<feature type="transmembrane region" description="Helical" evidence="6">
    <location>
        <begin position="12"/>
        <end position="36"/>
    </location>
</feature>
<dbReference type="CDD" id="cd01948">
    <property type="entry name" value="EAL"/>
    <property type="match status" value="1"/>
</dbReference>
<dbReference type="Pfam" id="PF02743">
    <property type="entry name" value="dCache_1"/>
    <property type="match status" value="1"/>
</dbReference>
<keyword evidence="5 6" id="KW-0472">Membrane</keyword>
<organism evidence="9 10">
    <name type="scientific">Iodobacter fluviatilis</name>
    <dbReference type="NCBI Taxonomy" id="537"/>
    <lineage>
        <taxon>Bacteria</taxon>
        <taxon>Pseudomonadati</taxon>
        <taxon>Pseudomonadota</taxon>
        <taxon>Betaproteobacteria</taxon>
        <taxon>Neisseriales</taxon>
        <taxon>Chitinibacteraceae</taxon>
        <taxon>Iodobacter</taxon>
    </lineage>
</organism>
<keyword evidence="4 6" id="KW-1133">Transmembrane helix</keyword>
<dbReference type="Gene3D" id="3.30.450.20">
    <property type="entry name" value="PAS domain"/>
    <property type="match status" value="2"/>
</dbReference>
<dbReference type="InterPro" id="IPR029787">
    <property type="entry name" value="Nucleotide_cyclase"/>
</dbReference>
<dbReference type="GO" id="GO:0005886">
    <property type="term" value="C:plasma membrane"/>
    <property type="evidence" value="ECO:0007669"/>
    <property type="project" value="UniProtKB-SubCell"/>
</dbReference>
<dbReference type="InterPro" id="IPR043128">
    <property type="entry name" value="Rev_trsase/Diguanyl_cyclase"/>
</dbReference>
<evidence type="ECO:0000256" key="4">
    <source>
        <dbReference type="ARBA" id="ARBA00022989"/>
    </source>
</evidence>
<comment type="subcellular location">
    <subcellularLocation>
        <location evidence="1">Cell membrane</location>
        <topology evidence="1">Multi-pass membrane protein</topology>
    </subcellularLocation>
</comment>
<dbReference type="SMART" id="SM00052">
    <property type="entry name" value="EAL"/>
    <property type="match status" value="1"/>
</dbReference>
<name>A0A7G3GB27_9NEIS</name>
<dbReference type="Gene3D" id="6.10.340.10">
    <property type="match status" value="1"/>
</dbReference>
<sequence length="863" mass="96591">MKLEKLALRGRISLQFAVTVTFMVMLVLTLGTIITLQMSNQGQMLKNLSNKVISAEVATVRSDLDIFLRAPALANRMATVLLAEQYSNADKDLSQFEAPFVHILSKIFPDQKHLSLISFGSINGEYIAVGREKLTNKFSLLLKDSRTNGSLNFYTGLKSTDSILHQVNPYDPRTRPWYAPVSRSKKPMWTSAYQDYDPVQGITISFSSPLFNHDKNMVGVVASDIKLSNFNQYLKSSPNLGSGAIYIVDHKNEFISHSSVEKPLPHMTINELSTHDNATLLKVKDSSNEMIRMSAKFLEDKKIKDIEFNLGKEKIYGRVFKLADGNGLDWRIVILIPERDLLGDLKKDIMVNLAIVLCIGLIAALAAWRILASITKPILLAAQTARLLAKQEWQPTIAGGLQLKETTLLANAFDEMSSALACSFEQLNYRIRHDQVTGLLSREGLREEMSELVKKNPARKWGALLLIGLDNYRSIHDSIGYDQGEELLCAIVNNLKQYLPEPVLFARVADTEFVICMDVDVDKPCLTELIQRILDSFTQSFHLQYDEVLISASLGVVSANFNHLDLIENLRNASMALNKAKDKGASSYEIFQIDMVEQSTQKIHLISELNAAIEKDEFRVYFQPVVRLSDGKVIGAEALVRWQSGQRGLVSPGLFIPLAEESGLILPIGHWVLRESCRQIAERLKNGWASDFDVHVNVSVRQLIQSDFYQVLEETLQDFDLPPHNLTLEITESILIEDSNVIAKLIGRIRSLGVEIAIDDFGTGYSSMSYLHQFAFDCLKIDQSFVSRFLDNHKSEAIVSAIIRLAGGFDVPLVAEGVETAEQAQRLLELGCQRAQGYYFGRPIPLEDWPAVWCGSGKSEPLS</sequence>
<evidence type="ECO:0000313" key="10">
    <source>
        <dbReference type="Proteomes" id="UP000515917"/>
    </source>
</evidence>
<evidence type="ECO:0000256" key="6">
    <source>
        <dbReference type="SAM" id="Phobius"/>
    </source>
</evidence>
<dbReference type="PANTHER" id="PTHR33121:SF70">
    <property type="entry name" value="SIGNALING PROTEIN YKOW"/>
    <property type="match status" value="1"/>
</dbReference>
<dbReference type="AlphaFoldDB" id="A0A7G3GB27"/>
<dbReference type="CDD" id="cd01949">
    <property type="entry name" value="GGDEF"/>
    <property type="match status" value="1"/>
</dbReference>
<dbReference type="InterPro" id="IPR033479">
    <property type="entry name" value="dCache_1"/>
</dbReference>
<keyword evidence="10" id="KW-1185">Reference proteome</keyword>
<dbReference type="NCBIfam" id="TIGR00254">
    <property type="entry name" value="GGDEF"/>
    <property type="match status" value="1"/>
</dbReference>
<accession>A0A7G3GB27</accession>
<dbReference type="Gene3D" id="3.30.70.270">
    <property type="match status" value="1"/>
</dbReference>
<dbReference type="PROSITE" id="PS50887">
    <property type="entry name" value="GGDEF"/>
    <property type="match status" value="1"/>
</dbReference>
<dbReference type="InterPro" id="IPR001633">
    <property type="entry name" value="EAL_dom"/>
</dbReference>
<dbReference type="Gene3D" id="3.20.20.450">
    <property type="entry name" value="EAL domain"/>
    <property type="match status" value="1"/>
</dbReference>
<evidence type="ECO:0000256" key="3">
    <source>
        <dbReference type="ARBA" id="ARBA00022692"/>
    </source>
</evidence>
<evidence type="ECO:0000256" key="2">
    <source>
        <dbReference type="ARBA" id="ARBA00022475"/>
    </source>
</evidence>
<dbReference type="RefSeq" id="WP_130106907.1">
    <property type="nucleotide sequence ID" value="NZ_CP025781.1"/>
</dbReference>
<keyword evidence="2" id="KW-1003">Cell membrane</keyword>
<feature type="domain" description="GGDEF" evidence="8">
    <location>
        <begin position="460"/>
        <end position="593"/>
    </location>
</feature>
<dbReference type="SUPFAM" id="SSF55073">
    <property type="entry name" value="Nucleotide cyclase"/>
    <property type="match status" value="1"/>
</dbReference>
<reference evidence="9 10" key="1">
    <citation type="submission" date="2018-01" db="EMBL/GenBank/DDBJ databases">
        <title>Genome sequence of Iodobacter sp. strain PCH194 isolated from Indian Trans-Himalaya.</title>
        <authorList>
            <person name="Kumar V."/>
            <person name="Thakur V."/>
            <person name="Kumar S."/>
            <person name="Singh D."/>
        </authorList>
    </citation>
    <scope>NUCLEOTIDE SEQUENCE [LARGE SCALE GENOMIC DNA]</scope>
    <source>
        <strain evidence="9 10">PCH194</strain>
    </source>
</reference>
<proteinExistence type="predicted"/>
<dbReference type="Pfam" id="PF00990">
    <property type="entry name" value="GGDEF"/>
    <property type="match status" value="1"/>
</dbReference>
<dbReference type="GO" id="GO:0071111">
    <property type="term" value="F:cyclic-guanylate-specific phosphodiesterase activity"/>
    <property type="evidence" value="ECO:0007669"/>
    <property type="project" value="InterPro"/>
</dbReference>
<dbReference type="InterPro" id="IPR000160">
    <property type="entry name" value="GGDEF_dom"/>
</dbReference>
<evidence type="ECO:0000259" key="7">
    <source>
        <dbReference type="PROSITE" id="PS50883"/>
    </source>
</evidence>
<dbReference type="Pfam" id="PF00563">
    <property type="entry name" value="EAL"/>
    <property type="match status" value="1"/>
</dbReference>
<dbReference type="PANTHER" id="PTHR33121">
    <property type="entry name" value="CYCLIC DI-GMP PHOSPHODIESTERASE PDEF"/>
    <property type="match status" value="1"/>
</dbReference>
<gene>
    <name evidence="9" type="ORF">C1H71_13075</name>
</gene>
<evidence type="ECO:0000313" key="9">
    <source>
        <dbReference type="EMBL" id="QBC44368.1"/>
    </source>
</evidence>
<dbReference type="Proteomes" id="UP000515917">
    <property type="component" value="Chromosome"/>
</dbReference>
<protein>
    <recommendedName>
        <fullName evidence="11">Bacteriophytochrome cph2</fullName>
    </recommendedName>
</protein>
<evidence type="ECO:0008006" key="11">
    <source>
        <dbReference type="Google" id="ProtNLM"/>
    </source>
</evidence>
<dbReference type="InterPro" id="IPR050706">
    <property type="entry name" value="Cyclic-di-GMP_PDE-like"/>
</dbReference>
<feature type="transmembrane region" description="Helical" evidence="6">
    <location>
        <begin position="349"/>
        <end position="371"/>
    </location>
</feature>
<dbReference type="SMART" id="SM00267">
    <property type="entry name" value="GGDEF"/>
    <property type="match status" value="1"/>
</dbReference>
<dbReference type="EMBL" id="CP025781">
    <property type="protein sequence ID" value="QBC44368.1"/>
    <property type="molecule type" value="Genomic_DNA"/>
</dbReference>
<dbReference type="PROSITE" id="PS50883">
    <property type="entry name" value="EAL"/>
    <property type="match status" value="1"/>
</dbReference>
<dbReference type="InterPro" id="IPR035919">
    <property type="entry name" value="EAL_sf"/>
</dbReference>
<evidence type="ECO:0000259" key="8">
    <source>
        <dbReference type="PROSITE" id="PS50887"/>
    </source>
</evidence>
<dbReference type="CDD" id="cd12913">
    <property type="entry name" value="PDC1_MCP_like"/>
    <property type="match status" value="1"/>
</dbReference>
<evidence type="ECO:0000256" key="5">
    <source>
        <dbReference type="ARBA" id="ARBA00023136"/>
    </source>
</evidence>